<feature type="domain" description="N-acetyltransferase" evidence="3">
    <location>
        <begin position="5"/>
        <end position="149"/>
    </location>
</feature>
<dbReference type="PANTHER" id="PTHR43877:SF2">
    <property type="entry name" value="AMINOALKYLPHOSPHONATE N-ACETYLTRANSFERASE-RELATED"/>
    <property type="match status" value="1"/>
</dbReference>
<dbReference type="AlphaFoldDB" id="A0A2W2AY54"/>
<evidence type="ECO:0000256" key="2">
    <source>
        <dbReference type="ARBA" id="ARBA00023315"/>
    </source>
</evidence>
<dbReference type="OrthoDB" id="9803233at2"/>
<dbReference type="Proteomes" id="UP000248745">
    <property type="component" value="Unassembled WGS sequence"/>
</dbReference>
<evidence type="ECO:0000256" key="1">
    <source>
        <dbReference type="ARBA" id="ARBA00022679"/>
    </source>
</evidence>
<evidence type="ECO:0000313" key="5">
    <source>
        <dbReference type="Proteomes" id="UP000248745"/>
    </source>
</evidence>
<dbReference type="Pfam" id="PF00583">
    <property type="entry name" value="Acetyltransf_1"/>
    <property type="match status" value="1"/>
</dbReference>
<keyword evidence="5" id="KW-1185">Reference proteome</keyword>
<dbReference type="InterPro" id="IPR000182">
    <property type="entry name" value="GNAT_dom"/>
</dbReference>
<keyword evidence="2" id="KW-0012">Acyltransferase</keyword>
<dbReference type="Gene3D" id="3.40.630.30">
    <property type="match status" value="1"/>
</dbReference>
<dbReference type="PROSITE" id="PS51186">
    <property type="entry name" value="GNAT"/>
    <property type="match status" value="1"/>
</dbReference>
<dbReference type="InterPro" id="IPR050832">
    <property type="entry name" value="Bact_Acetyltransf"/>
</dbReference>
<name>A0A2W2AY54_9BACT</name>
<accession>A0A2W2AY54</accession>
<reference evidence="4 5" key="1">
    <citation type="submission" date="2018-06" db="EMBL/GenBank/DDBJ databases">
        <title>Mucibacter soli gen. nov., sp. nov., a new member of the family Chitinophagaceae producing mucin.</title>
        <authorList>
            <person name="Kim M.-K."/>
            <person name="Park S."/>
            <person name="Kim T.-S."/>
            <person name="Joung Y."/>
            <person name="Han J.-H."/>
            <person name="Kim S.B."/>
        </authorList>
    </citation>
    <scope>NUCLEOTIDE SEQUENCE [LARGE SCALE GENOMIC DNA]</scope>
    <source>
        <strain evidence="4 5">R1-15</strain>
    </source>
</reference>
<dbReference type="PANTHER" id="PTHR43877">
    <property type="entry name" value="AMINOALKYLPHOSPHONATE N-ACETYLTRANSFERASE-RELATED-RELATED"/>
    <property type="match status" value="1"/>
</dbReference>
<evidence type="ECO:0000313" key="4">
    <source>
        <dbReference type="EMBL" id="PZF72974.1"/>
    </source>
</evidence>
<dbReference type="InterPro" id="IPR016181">
    <property type="entry name" value="Acyl_CoA_acyltransferase"/>
</dbReference>
<evidence type="ECO:0000259" key="3">
    <source>
        <dbReference type="PROSITE" id="PS51186"/>
    </source>
</evidence>
<dbReference type="CDD" id="cd04301">
    <property type="entry name" value="NAT_SF"/>
    <property type="match status" value="1"/>
</dbReference>
<dbReference type="EMBL" id="QKTW01000016">
    <property type="protein sequence ID" value="PZF72974.1"/>
    <property type="molecule type" value="Genomic_DNA"/>
</dbReference>
<dbReference type="SUPFAM" id="SSF55729">
    <property type="entry name" value="Acyl-CoA N-acyltransferases (Nat)"/>
    <property type="match status" value="1"/>
</dbReference>
<dbReference type="RefSeq" id="WP_110999006.1">
    <property type="nucleotide sequence ID" value="NZ_QKTW01000016.1"/>
</dbReference>
<organism evidence="4 5">
    <name type="scientific">Taibaiella soli</name>
    <dbReference type="NCBI Taxonomy" id="1649169"/>
    <lineage>
        <taxon>Bacteria</taxon>
        <taxon>Pseudomonadati</taxon>
        <taxon>Bacteroidota</taxon>
        <taxon>Chitinophagia</taxon>
        <taxon>Chitinophagales</taxon>
        <taxon>Chitinophagaceae</taxon>
        <taxon>Taibaiella</taxon>
    </lineage>
</organism>
<protein>
    <submittedName>
        <fullName evidence="4">GNAT family N-acetyltransferase</fullName>
    </submittedName>
</protein>
<proteinExistence type="predicted"/>
<gene>
    <name evidence="4" type="ORF">DN068_11220</name>
</gene>
<sequence length="149" mass="16703">MIQYTRTNAANEDFRWLIVALDADLSIRNGEAQAFFTQFNTLDAIKHVIVAYDGEIAVGCGAIKEYASDTMEVKRMFVQSTQRGKGIASAVLRELELWAKELGYAKCVLETGEKQFEAVALYHKNGYTVIPNYGQYADVADSICFEKKL</sequence>
<keyword evidence="1 4" id="KW-0808">Transferase</keyword>
<dbReference type="GO" id="GO:0016747">
    <property type="term" value="F:acyltransferase activity, transferring groups other than amino-acyl groups"/>
    <property type="evidence" value="ECO:0007669"/>
    <property type="project" value="InterPro"/>
</dbReference>
<comment type="caution">
    <text evidence="4">The sequence shown here is derived from an EMBL/GenBank/DDBJ whole genome shotgun (WGS) entry which is preliminary data.</text>
</comment>